<evidence type="ECO:0000313" key="2">
    <source>
        <dbReference type="EMBL" id="VAV85012.1"/>
    </source>
</evidence>
<protein>
    <recommendedName>
        <fullName evidence="3">HMA domain-containing protein</fullName>
    </recommendedName>
</protein>
<dbReference type="EMBL" id="UOEA01000080">
    <property type="protein sequence ID" value="VAV85012.1"/>
    <property type="molecule type" value="Genomic_DNA"/>
</dbReference>
<proteinExistence type="predicted"/>
<feature type="compositionally biased region" description="Basic and acidic residues" evidence="1">
    <location>
        <begin position="100"/>
        <end position="132"/>
    </location>
</feature>
<dbReference type="CDD" id="cd00371">
    <property type="entry name" value="HMA"/>
    <property type="match status" value="1"/>
</dbReference>
<organism evidence="2">
    <name type="scientific">hydrothermal vent metagenome</name>
    <dbReference type="NCBI Taxonomy" id="652676"/>
    <lineage>
        <taxon>unclassified sequences</taxon>
        <taxon>metagenomes</taxon>
        <taxon>ecological metagenomes</taxon>
    </lineage>
</organism>
<feature type="compositionally biased region" description="Basic and acidic residues" evidence="1">
    <location>
        <begin position="1"/>
        <end position="15"/>
    </location>
</feature>
<dbReference type="GO" id="GO:0046872">
    <property type="term" value="F:metal ion binding"/>
    <property type="evidence" value="ECO:0007669"/>
    <property type="project" value="InterPro"/>
</dbReference>
<dbReference type="AlphaFoldDB" id="A0A3B0QXJ7"/>
<feature type="region of interest" description="Disordered" evidence="1">
    <location>
        <begin position="1"/>
        <end position="20"/>
    </location>
</feature>
<reference evidence="2" key="1">
    <citation type="submission" date="2018-06" db="EMBL/GenBank/DDBJ databases">
        <authorList>
            <person name="Zhirakovskaya E."/>
        </authorList>
    </citation>
    <scope>NUCLEOTIDE SEQUENCE</scope>
</reference>
<name>A0A3B0QXJ7_9ZZZZ</name>
<feature type="region of interest" description="Disordered" evidence="1">
    <location>
        <begin position="91"/>
        <end position="132"/>
    </location>
</feature>
<accession>A0A3B0QXJ7</accession>
<dbReference type="Gene3D" id="3.30.70.100">
    <property type="match status" value="1"/>
</dbReference>
<gene>
    <name evidence="2" type="ORF">MNBD_DELTA01-389</name>
</gene>
<dbReference type="InterPro" id="IPR006121">
    <property type="entry name" value="HMA_dom"/>
</dbReference>
<sequence length="132" mass="15394">MSELTHHNIKFKESPKTGGPAEWEEEIKKVKGITKVKIDVQEKEVTVEYDIHNCCEEAIEHWMIKAGFVLDDSLMQRLKRGWIHYTEENEQDALASKPHSCHDVEEIEEKRSNKPHSCHDADGIEKKRDETK</sequence>
<evidence type="ECO:0000256" key="1">
    <source>
        <dbReference type="SAM" id="MobiDB-lite"/>
    </source>
</evidence>
<evidence type="ECO:0008006" key="3">
    <source>
        <dbReference type="Google" id="ProtNLM"/>
    </source>
</evidence>